<comment type="caution">
    <text evidence="1">The sequence shown here is derived from an EMBL/GenBank/DDBJ whole genome shotgun (WGS) entry which is preliminary data.</text>
</comment>
<proteinExistence type="predicted"/>
<dbReference type="EMBL" id="PCVK01000065">
    <property type="protein sequence ID" value="PIQ71633.1"/>
    <property type="molecule type" value="Genomic_DNA"/>
</dbReference>
<organism evidence="1 2">
    <name type="scientific">Candidatus Roizmanbacteria bacterium CG11_big_fil_rev_8_21_14_0_20_37_16</name>
    <dbReference type="NCBI Taxonomy" id="1974857"/>
    <lineage>
        <taxon>Bacteria</taxon>
        <taxon>Candidatus Roizmaniibacteriota</taxon>
    </lineage>
</organism>
<dbReference type="Proteomes" id="UP000229497">
    <property type="component" value="Unassembled WGS sequence"/>
</dbReference>
<accession>A0A2H0KM39</accession>
<sequence>MVTPPELPKPKPNFFREIRNRIRDRNLPEEIKPGAKKLHQVREGAKFRDQTVVSAANDLSSLINNMADRGQYPVLDKWRSGTASQEEIKDAQQIIQGLRTSVAKKYGIRIADLEQERNRQVGDFLG</sequence>
<gene>
    <name evidence="1" type="ORF">COV87_02245</name>
</gene>
<protein>
    <submittedName>
        <fullName evidence="1">Uncharacterized protein</fullName>
    </submittedName>
</protein>
<reference evidence="1 2" key="1">
    <citation type="submission" date="2017-09" db="EMBL/GenBank/DDBJ databases">
        <title>Depth-based differentiation of microbial function through sediment-hosted aquifers and enrichment of novel symbionts in the deep terrestrial subsurface.</title>
        <authorList>
            <person name="Probst A.J."/>
            <person name="Ladd B."/>
            <person name="Jarett J.K."/>
            <person name="Geller-Mcgrath D.E."/>
            <person name="Sieber C.M."/>
            <person name="Emerson J.B."/>
            <person name="Anantharaman K."/>
            <person name="Thomas B.C."/>
            <person name="Malmstrom R."/>
            <person name="Stieglmeier M."/>
            <person name="Klingl A."/>
            <person name="Woyke T."/>
            <person name="Ryan C.M."/>
            <person name="Banfield J.F."/>
        </authorList>
    </citation>
    <scope>NUCLEOTIDE SEQUENCE [LARGE SCALE GENOMIC DNA]</scope>
    <source>
        <strain evidence="1">CG11_big_fil_rev_8_21_14_0_20_37_16</strain>
    </source>
</reference>
<name>A0A2H0KM39_9BACT</name>
<dbReference type="AlphaFoldDB" id="A0A2H0KM39"/>
<evidence type="ECO:0000313" key="1">
    <source>
        <dbReference type="EMBL" id="PIQ71633.1"/>
    </source>
</evidence>
<evidence type="ECO:0000313" key="2">
    <source>
        <dbReference type="Proteomes" id="UP000229497"/>
    </source>
</evidence>